<protein>
    <submittedName>
        <fullName evidence="1">Uncharacterized protein</fullName>
    </submittedName>
</protein>
<keyword evidence="2" id="KW-1185">Reference proteome</keyword>
<reference evidence="1 2" key="1">
    <citation type="submission" date="2020-08" db="EMBL/GenBank/DDBJ databases">
        <title>Genomic Encyclopedia of Type Strains, Phase IV (KMG-IV): sequencing the most valuable type-strain genomes for metagenomic binning, comparative biology and taxonomic classification.</title>
        <authorList>
            <person name="Goeker M."/>
        </authorList>
    </citation>
    <scope>NUCLEOTIDE SEQUENCE [LARGE SCALE GENOMIC DNA]</scope>
    <source>
        <strain evidence="1 2">YC6723</strain>
    </source>
</reference>
<sequence length="62" mass="6458">MMTPDSLLTSVILSASPITRLGLAAPSARVREQAAADLAEAIVASLEGAPLASERQQMRLPL</sequence>
<evidence type="ECO:0000313" key="1">
    <source>
        <dbReference type="EMBL" id="MBB4155299.1"/>
    </source>
</evidence>
<dbReference type="Pfam" id="PF20561">
    <property type="entry name" value="DUF6771"/>
    <property type="match status" value="1"/>
</dbReference>
<dbReference type="AlphaFoldDB" id="A0A840FCE0"/>
<comment type="caution">
    <text evidence="1">The sequence shown here is derived from an EMBL/GenBank/DDBJ whole genome shotgun (WGS) entry which is preliminary data.</text>
</comment>
<gene>
    <name evidence="1" type="ORF">GGQ80_003219</name>
</gene>
<organism evidence="1 2">
    <name type="scientific">Sphingomonas jinjuensis</name>
    <dbReference type="NCBI Taxonomy" id="535907"/>
    <lineage>
        <taxon>Bacteria</taxon>
        <taxon>Pseudomonadati</taxon>
        <taxon>Pseudomonadota</taxon>
        <taxon>Alphaproteobacteria</taxon>
        <taxon>Sphingomonadales</taxon>
        <taxon>Sphingomonadaceae</taxon>
        <taxon>Sphingomonas</taxon>
    </lineage>
</organism>
<dbReference type="EMBL" id="JACIEV010000011">
    <property type="protein sequence ID" value="MBB4155299.1"/>
    <property type="molecule type" value="Genomic_DNA"/>
</dbReference>
<name>A0A840FCE0_9SPHN</name>
<accession>A0A840FCE0</accession>
<dbReference type="Proteomes" id="UP000529795">
    <property type="component" value="Unassembled WGS sequence"/>
</dbReference>
<evidence type="ECO:0000313" key="2">
    <source>
        <dbReference type="Proteomes" id="UP000529795"/>
    </source>
</evidence>
<dbReference type="InterPro" id="IPR046662">
    <property type="entry name" value="DUF6771"/>
</dbReference>
<proteinExistence type="predicted"/>